<dbReference type="Proteomes" id="UP000270046">
    <property type="component" value="Chromosome"/>
</dbReference>
<sequence>MFFIQSERLKMLPLTHQQLLLLKQNRQTFELSIGLTPSAMNIDPFYIKEIDDAFDNFWLPNTLAYPDKYLWYTDWEIILKSTNTVVGGMGFAGYPNDQGEAEIGYMIDANQQNKGFATEALQLLSNWAFTHNFVKTIIVRTYADNLSSRRILDKCGFAVKEDVDGLLTYQLSK</sequence>
<evidence type="ECO:0000259" key="1">
    <source>
        <dbReference type="PROSITE" id="PS51186"/>
    </source>
</evidence>
<dbReference type="AlphaFoldDB" id="A0A494W5U7"/>
<accession>A0A494W5U7</accession>
<dbReference type="EMBL" id="CP032869">
    <property type="protein sequence ID" value="AYL98928.1"/>
    <property type="molecule type" value="Genomic_DNA"/>
</dbReference>
<organism evidence="2 3">
    <name type="scientific">Mucilaginibacter celer</name>
    <dbReference type="NCBI Taxonomy" id="2305508"/>
    <lineage>
        <taxon>Bacteria</taxon>
        <taxon>Pseudomonadati</taxon>
        <taxon>Bacteroidota</taxon>
        <taxon>Sphingobacteriia</taxon>
        <taxon>Sphingobacteriales</taxon>
        <taxon>Sphingobacteriaceae</taxon>
        <taxon>Mucilaginibacter</taxon>
    </lineage>
</organism>
<dbReference type="Gene3D" id="3.40.630.30">
    <property type="match status" value="1"/>
</dbReference>
<dbReference type="KEGG" id="muh:HYN43_028250"/>
<keyword evidence="3" id="KW-1185">Reference proteome</keyword>
<dbReference type="InterPro" id="IPR016181">
    <property type="entry name" value="Acyl_CoA_acyltransferase"/>
</dbReference>
<dbReference type="GO" id="GO:0016747">
    <property type="term" value="F:acyltransferase activity, transferring groups other than amino-acyl groups"/>
    <property type="evidence" value="ECO:0007669"/>
    <property type="project" value="InterPro"/>
</dbReference>
<feature type="domain" description="N-acetyltransferase" evidence="1">
    <location>
        <begin position="40"/>
        <end position="173"/>
    </location>
</feature>
<dbReference type="CDD" id="cd04301">
    <property type="entry name" value="NAT_SF"/>
    <property type="match status" value="1"/>
</dbReference>
<dbReference type="PANTHER" id="PTHR43792">
    <property type="entry name" value="GNAT FAMILY, PUTATIVE (AFU_ORTHOLOGUE AFUA_3G00765)-RELATED-RELATED"/>
    <property type="match status" value="1"/>
</dbReference>
<protein>
    <submittedName>
        <fullName evidence="2">GNAT family N-acetyltransferase</fullName>
    </submittedName>
</protein>
<dbReference type="InterPro" id="IPR000182">
    <property type="entry name" value="GNAT_dom"/>
</dbReference>
<dbReference type="PROSITE" id="PS51186">
    <property type="entry name" value="GNAT"/>
    <property type="match status" value="1"/>
</dbReference>
<gene>
    <name evidence="2" type="ORF">HYN43_028250</name>
</gene>
<dbReference type="OrthoDB" id="9811523at2"/>
<dbReference type="Pfam" id="PF13302">
    <property type="entry name" value="Acetyltransf_3"/>
    <property type="match status" value="1"/>
</dbReference>
<dbReference type="RefSeq" id="WP_119407179.1">
    <property type="nucleotide sequence ID" value="NZ_CP032869.1"/>
</dbReference>
<name>A0A494W5U7_9SPHI</name>
<evidence type="ECO:0000313" key="3">
    <source>
        <dbReference type="Proteomes" id="UP000270046"/>
    </source>
</evidence>
<reference evidence="2 3" key="1">
    <citation type="submission" date="2018-10" db="EMBL/GenBank/DDBJ databases">
        <title>Genome sequencing of Mucilaginibacter sp. HYN0043.</title>
        <authorList>
            <person name="Kim M."/>
            <person name="Yi H."/>
        </authorList>
    </citation>
    <scope>NUCLEOTIDE SEQUENCE [LARGE SCALE GENOMIC DNA]</scope>
    <source>
        <strain evidence="2 3">HYN0043</strain>
    </source>
</reference>
<dbReference type="InterPro" id="IPR051531">
    <property type="entry name" value="N-acetyltransferase"/>
</dbReference>
<keyword evidence="2" id="KW-0808">Transferase</keyword>
<dbReference type="PANTHER" id="PTHR43792:SF13">
    <property type="entry name" value="ACETYLTRANSFERASE"/>
    <property type="match status" value="1"/>
</dbReference>
<dbReference type="SUPFAM" id="SSF55729">
    <property type="entry name" value="Acyl-CoA N-acyltransferases (Nat)"/>
    <property type="match status" value="1"/>
</dbReference>
<evidence type="ECO:0000313" key="2">
    <source>
        <dbReference type="EMBL" id="AYL98928.1"/>
    </source>
</evidence>
<proteinExistence type="predicted"/>